<reference evidence="3" key="1">
    <citation type="submission" date="2024-10" db="EMBL/GenBank/DDBJ databases">
        <authorList>
            <person name="Ryan C."/>
        </authorList>
    </citation>
    <scope>NUCLEOTIDE SEQUENCE [LARGE SCALE GENOMIC DNA]</scope>
</reference>
<dbReference type="PANTHER" id="PTHR31205">
    <property type="entry name" value="ACTIN CROSS-LINKING PROTEIN (DUF569)"/>
    <property type="match status" value="1"/>
</dbReference>
<dbReference type="PANTHER" id="PTHR31205:SF3">
    <property type="entry name" value="OS06G0161100 PROTEIN"/>
    <property type="match status" value="1"/>
</dbReference>
<accession>A0ABC9H1F0</accession>
<evidence type="ECO:0000259" key="1">
    <source>
        <dbReference type="Pfam" id="PF04601"/>
    </source>
</evidence>
<proteinExistence type="predicted"/>
<protein>
    <recommendedName>
        <fullName evidence="5">DUF569 domain-containing protein</fullName>
    </recommendedName>
</protein>
<comment type="caution">
    <text evidence="3">The sequence shown here is derived from an EMBL/GenBank/DDBJ whole genome shotgun (WGS) entry which is preliminary data.</text>
</comment>
<keyword evidence="4" id="KW-1185">Reference proteome</keyword>
<evidence type="ECO:0000313" key="4">
    <source>
        <dbReference type="Proteomes" id="UP001497457"/>
    </source>
</evidence>
<dbReference type="EMBL" id="CAXIPR030001415">
    <property type="protein sequence ID" value="CAM0148604.1"/>
    <property type="molecule type" value="Genomic_DNA"/>
</dbReference>
<sequence length="436" mass="48861">MDLFEDGLYVRLRSRTYGTYLCADEDAKGVGLHPDRASLRAAWVVHLLVRDGVPFDLLRFHSAASGRYLAASDKLEPLPLGLGLAPRGYGVALRDYDHLEEFAIRWTAVPSPSAGHILLCTMYRGGKLRAHGGYLSNASVYIDDCDDANAAPMKDWEVEVVPLEQLQINLHHQPKPLPVRTLGGLLRPAQSHGLTARIVKVKRQFPWHFEDEEDEEWWTVNFTGTSLLNLSNKLKNMVGTGYAIYIQAGYLGRLTRLLHDLPRNRDTIHIVLLLSDIQDDVYPYPSSKILNPNGEAFELGVGLSTANMLMEHSSKSTQMEAANDASRESYLWLVCNGHEADEAISQWYKNRRPDNAVVDLAASVVFSDMQSMLRGFLSAGLIKLVKRSAKYRSWIREYRALASISHLPCPPKEVSARFAAGSQQDNCIMEPWVMVN</sequence>
<dbReference type="Proteomes" id="UP001497457">
    <property type="component" value="Unassembled WGS sequence"/>
</dbReference>
<dbReference type="AlphaFoldDB" id="A0ABC9H1F0"/>
<dbReference type="Pfam" id="PF22932">
    <property type="entry name" value="Ubiq_DUF_assoc"/>
    <property type="match status" value="1"/>
</dbReference>
<dbReference type="Pfam" id="PF04601">
    <property type="entry name" value="DUF569"/>
    <property type="match status" value="1"/>
</dbReference>
<evidence type="ECO:0000313" key="3">
    <source>
        <dbReference type="EMBL" id="CAM0148604.1"/>
    </source>
</evidence>
<feature type="domain" description="DUF569" evidence="2">
    <location>
        <begin position="214"/>
        <end position="273"/>
    </location>
</feature>
<gene>
    <name evidence="3" type="ORF">URODEC1_LOCUS121880</name>
</gene>
<dbReference type="InterPro" id="IPR007679">
    <property type="entry name" value="DUF569"/>
</dbReference>
<dbReference type="InterPro" id="IPR054726">
    <property type="entry name" value="Ubiq_DUF569-assoc"/>
</dbReference>
<evidence type="ECO:0000259" key="2">
    <source>
        <dbReference type="Pfam" id="PF22932"/>
    </source>
</evidence>
<dbReference type="CDD" id="cd23340">
    <property type="entry name" value="beta-trefoil_FSCN_ACP-like"/>
    <property type="match status" value="1"/>
</dbReference>
<organism evidence="3 4">
    <name type="scientific">Urochloa decumbens</name>
    <dbReference type="NCBI Taxonomy" id="240449"/>
    <lineage>
        <taxon>Eukaryota</taxon>
        <taxon>Viridiplantae</taxon>
        <taxon>Streptophyta</taxon>
        <taxon>Embryophyta</taxon>
        <taxon>Tracheophyta</taxon>
        <taxon>Spermatophyta</taxon>
        <taxon>Magnoliopsida</taxon>
        <taxon>Liliopsida</taxon>
        <taxon>Poales</taxon>
        <taxon>Poaceae</taxon>
        <taxon>PACMAD clade</taxon>
        <taxon>Panicoideae</taxon>
        <taxon>Panicodae</taxon>
        <taxon>Paniceae</taxon>
        <taxon>Melinidinae</taxon>
        <taxon>Urochloa</taxon>
    </lineage>
</organism>
<name>A0ABC9H1F0_9POAL</name>
<feature type="domain" description="DUF569" evidence="1">
    <location>
        <begin position="1"/>
        <end position="82"/>
    </location>
</feature>
<evidence type="ECO:0008006" key="5">
    <source>
        <dbReference type="Google" id="ProtNLM"/>
    </source>
</evidence>